<dbReference type="OrthoDB" id="959017at2"/>
<feature type="domain" description="Outer membrane protein beta-barrel" evidence="2">
    <location>
        <begin position="19"/>
        <end position="225"/>
    </location>
</feature>
<comment type="caution">
    <text evidence="3">The sequence shown here is derived from an EMBL/GenBank/DDBJ whole genome shotgun (WGS) entry which is preliminary data.</text>
</comment>
<evidence type="ECO:0000256" key="1">
    <source>
        <dbReference type="SAM" id="SignalP"/>
    </source>
</evidence>
<name>A0A0P8C0Q3_9BACT</name>
<protein>
    <submittedName>
        <fullName evidence="3">PorT family outer membrane secretin</fullName>
    </submittedName>
</protein>
<dbReference type="eggNOG" id="ENOG5030W9X">
    <property type="taxonomic scope" value="Bacteria"/>
</dbReference>
<dbReference type="EMBL" id="LJXT01000043">
    <property type="protein sequence ID" value="KPQ16109.1"/>
    <property type="molecule type" value="Genomic_DNA"/>
</dbReference>
<dbReference type="Proteomes" id="UP000050421">
    <property type="component" value="Unassembled WGS sequence"/>
</dbReference>
<dbReference type="Pfam" id="PF13568">
    <property type="entry name" value="OMP_b-brl_2"/>
    <property type="match status" value="1"/>
</dbReference>
<evidence type="ECO:0000313" key="4">
    <source>
        <dbReference type="Proteomes" id="UP000050421"/>
    </source>
</evidence>
<feature type="signal peptide" evidence="1">
    <location>
        <begin position="1"/>
        <end position="19"/>
    </location>
</feature>
<keyword evidence="1" id="KW-0732">Signal</keyword>
<evidence type="ECO:0000259" key="2">
    <source>
        <dbReference type="Pfam" id="PF13568"/>
    </source>
</evidence>
<reference evidence="3 4" key="1">
    <citation type="submission" date="2015-09" db="EMBL/GenBank/DDBJ databases">
        <title>Identification and resolution of microdiversity through metagenomic sequencing of parallel consortia.</title>
        <authorList>
            <person name="Nelson W.C."/>
            <person name="Romine M.F."/>
            <person name="Lindemann S.R."/>
        </authorList>
    </citation>
    <scope>NUCLEOTIDE SEQUENCE [LARGE SCALE GENOMIC DNA]</scope>
    <source>
        <strain evidence="3">HL-49</strain>
    </source>
</reference>
<dbReference type="STRING" id="1305737.GCA_000526355_02090"/>
<dbReference type="InterPro" id="IPR025665">
    <property type="entry name" value="Beta-barrel_OMP_2"/>
</dbReference>
<dbReference type="AlphaFoldDB" id="A0A0P8C0Q3"/>
<sequence length="247" mass="27742">MKKILGLLFALSLIFTAQAQEKTGPKVPIGGRPNIPSDLVLEFGFNLLNNRPADLSTRFFGSKTFNIYYQHPFRIFGENSGVTFNPGFGIGTDKLAFQDDRNLFNDPEKGPESSQLLDLTEVFGENIQVNKNTFALSYFDVPLDFTYHFNKANYSRGFRVSVGGKVGILYNAHSKITYEDENGLTRKVKDSQNYGFEQIRYGITLKAGSPGFYAWSYFGLNRMFQQNQGPGNNEAQQISFGVAVNLF</sequence>
<dbReference type="PATRIC" id="fig|1305737.6.peg.2306"/>
<feature type="chain" id="PRO_5006148666" evidence="1">
    <location>
        <begin position="20"/>
        <end position="247"/>
    </location>
</feature>
<evidence type="ECO:0000313" key="3">
    <source>
        <dbReference type="EMBL" id="KPQ16109.1"/>
    </source>
</evidence>
<proteinExistence type="predicted"/>
<organism evidence="3 4">
    <name type="scientific">Algoriphagus marincola HL-49</name>
    <dbReference type="NCBI Taxonomy" id="1305737"/>
    <lineage>
        <taxon>Bacteria</taxon>
        <taxon>Pseudomonadati</taxon>
        <taxon>Bacteroidota</taxon>
        <taxon>Cytophagia</taxon>
        <taxon>Cytophagales</taxon>
        <taxon>Cyclobacteriaceae</taxon>
        <taxon>Algoriphagus</taxon>
    </lineage>
</organism>
<gene>
    <name evidence="3" type="ORF">HLUCCX10_08295</name>
</gene>
<accession>A0A0P8C0Q3</accession>